<evidence type="ECO:0000256" key="1">
    <source>
        <dbReference type="ARBA" id="ARBA00011076"/>
    </source>
</evidence>
<dbReference type="InterPro" id="IPR012338">
    <property type="entry name" value="Beta-lactam/transpept-like"/>
</dbReference>
<dbReference type="Gene3D" id="1.25.40.20">
    <property type="entry name" value="Ankyrin repeat-containing domain"/>
    <property type="match status" value="1"/>
</dbReference>
<dbReference type="Pfam" id="PF04960">
    <property type="entry name" value="Glutaminase"/>
    <property type="match status" value="1"/>
</dbReference>
<dbReference type="SMART" id="SM00248">
    <property type="entry name" value="ANK"/>
    <property type="match status" value="3"/>
</dbReference>
<accession>A0A1S3IUW0</accession>
<dbReference type="PROSITE" id="PS50088">
    <property type="entry name" value="ANK_REPEAT"/>
    <property type="match status" value="1"/>
</dbReference>
<keyword evidence="6 9" id="KW-0040">ANK repeat</keyword>
<evidence type="ECO:0000256" key="3">
    <source>
        <dbReference type="ARBA" id="ARBA00012918"/>
    </source>
</evidence>
<feature type="domain" description="Glutaminase EF-hand" evidence="10">
    <location>
        <begin position="87"/>
        <end position="175"/>
    </location>
</feature>
<protein>
    <recommendedName>
        <fullName evidence="3">glutaminase</fullName>
        <ecNumber evidence="3">3.5.1.2</ecNumber>
    </recommendedName>
    <alternativeName>
        <fullName evidence="8">L-glutamine amidohydrolase</fullName>
    </alternativeName>
</protein>
<dbReference type="Gene3D" id="1.10.238.210">
    <property type="match status" value="1"/>
</dbReference>
<reference evidence="12" key="1">
    <citation type="submission" date="2025-08" db="UniProtKB">
        <authorList>
            <consortium name="RefSeq"/>
        </authorList>
    </citation>
    <scope>IDENTIFICATION</scope>
    <source>
        <tissue evidence="12">Gonads</tissue>
    </source>
</reference>
<evidence type="ECO:0000256" key="5">
    <source>
        <dbReference type="ARBA" id="ARBA00022801"/>
    </source>
</evidence>
<dbReference type="Proteomes" id="UP000085678">
    <property type="component" value="Unplaced"/>
</dbReference>
<dbReference type="FunCoup" id="A0A1S3IUW0">
    <property type="interactions" value="737"/>
</dbReference>
<dbReference type="NCBIfam" id="TIGR03814">
    <property type="entry name" value="Gln_ase"/>
    <property type="match status" value="1"/>
</dbReference>
<dbReference type="GeneID" id="106167699"/>
<evidence type="ECO:0000256" key="4">
    <source>
        <dbReference type="ARBA" id="ARBA00022737"/>
    </source>
</evidence>
<dbReference type="PANTHER" id="PTHR12544">
    <property type="entry name" value="GLUTAMINASE"/>
    <property type="match status" value="1"/>
</dbReference>
<dbReference type="AlphaFoldDB" id="A0A1S3IUW0"/>
<dbReference type="InParanoid" id="A0A1S3IUW0"/>
<dbReference type="RefSeq" id="XP_013401990.1">
    <property type="nucleotide sequence ID" value="XM_013546536.1"/>
</dbReference>
<dbReference type="EC" id="3.5.1.2" evidence="3"/>
<comment type="subunit">
    <text evidence="2">Homotetramer.</text>
</comment>
<dbReference type="InterPro" id="IPR002110">
    <property type="entry name" value="Ankyrin_rpt"/>
</dbReference>
<dbReference type="GO" id="GO:0006543">
    <property type="term" value="P:L-glutamine catabolic process"/>
    <property type="evidence" value="ECO:0007669"/>
    <property type="project" value="TreeGrafter"/>
</dbReference>
<dbReference type="KEGG" id="lak:106167699"/>
<dbReference type="InterPro" id="IPR015868">
    <property type="entry name" value="Glutaminase"/>
</dbReference>
<keyword evidence="11" id="KW-1185">Reference proteome</keyword>
<comment type="catalytic activity">
    <reaction evidence="7">
        <text>L-glutamine + H2O = L-glutamate + NH4(+)</text>
        <dbReference type="Rhea" id="RHEA:15889"/>
        <dbReference type="ChEBI" id="CHEBI:15377"/>
        <dbReference type="ChEBI" id="CHEBI:28938"/>
        <dbReference type="ChEBI" id="CHEBI:29985"/>
        <dbReference type="ChEBI" id="CHEBI:58359"/>
        <dbReference type="EC" id="3.5.1.2"/>
    </reaction>
</comment>
<dbReference type="Pfam" id="PF12796">
    <property type="entry name" value="Ank_2"/>
    <property type="match status" value="1"/>
</dbReference>
<dbReference type="Pfam" id="PF17959">
    <property type="entry name" value="EF-hand_14"/>
    <property type="match status" value="1"/>
</dbReference>
<organism evidence="11 12">
    <name type="scientific">Lingula anatina</name>
    <name type="common">Brachiopod</name>
    <name type="synonym">Lingula unguis</name>
    <dbReference type="NCBI Taxonomy" id="7574"/>
    <lineage>
        <taxon>Eukaryota</taxon>
        <taxon>Metazoa</taxon>
        <taxon>Spiralia</taxon>
        <taxon>Lophotrochozoa</taxon>
        <taxon>Brachiopoda</taxon>
        <taxon>Linguliformea</taxon>
        <taxon>Lingulata</taxon>
        <taxon>Lingulida</taxon>
        <taxon>Linguloidea</taxon>
        <taxon>Lingulidae</taxon>
        <taxon>Lingula</taxon>
    </lineage>
</organism>
<evidence type="ECO:0000256" key="7">
    <source>
        <dbReference type="ARBA" id="ARBA00049534"/>
    </source>
</evidence>
<dbReference type="GO" id="GO:0006537">
    <property type="term" value="P:glutamate biosynthetic process"/>
    <property type="evidence" value="ECO:0007669"/>
    <property type="project" value="TreeGrafter"/>
</dbReference>
<evidence type="ECO:0000313" key="11">
    <source>
        <dbReference type="Proteomes" id="UP000085678"/>
    </source>
</evidence>
<sequence>MTTGIRASAPHILRYGLRRVGNQRLYKTGVRLIQFSPHTPGQRLPLLSRGISNVDVENRNGEESEWVADLAQNLRERNVDRIVYSLEDSIFDVFCDKDEKISVAKFLNALTATGLRLTDPRLKECIGHFESLECIATDLNEVGTSLTIDRETFKECIADNIVLIARALQGKFIIPDFKTQFSRLNNKLYTKCKPNNKGKVATYIPQLSRVNPDYWGVSSCTIDGQRHSVGDVHVPFCLQSCSKPLLYALAQNEMSAETIHQYVGQEPSGRSFNELTLDYENKPHNPMINAGAIVVSSLLKNENSLSDRFDFAHKQFQKLSGGEFVGFNNAVFLSERETADRNFALAYYMKEKKCFPEGTNLMETLDFYFQMCSIEITCESGSVMAATLANGGVCPITGDKVLNPVSVRNTLCLMASCGMYDYSGQFAFQCGIPAKSGVSGAILVVVPNVMGLCLWSPPLDNLGNSVRGIQFAKEFVNTFHFHNFDSMVQDSNKHDPRRKRFDSKAMEITRLLYAAYNGDVTALRRCALINMDLAQGDYDLRTALHVAAAEGHQDVIQFLLERCQVPCNPKDRWGFTPLDEARRFNHPRVAEMLEAAIKHEERDAGRGEEKLSLQND</sequence>
<dbReference type="FunFam" id="3.40.710.10:FF:000008">
    <property type="entry name" value="Glutaminase, isoform E"/>
    <property type="match status" value="1"/>
</dbReference>
<dbReference type="SUPFAM" id="SSF56601">
    <property type="entry name" value="beta-lactamase/transpeptidase-like"/>
    <property type="match status" value="1"/>
</dbReference>
<evidence type="ECO:0000313" key="12">
    <source>
        <dbReference type="RefSeq" id="XP_013401990.1"/>
    </source>
</evidence>
<dbReference type="Gene3D" id="3.40.710.10">
    <property type="entry name" value="DD-peptidase/beta-lactamase superfamily"/>
    <property type="match status" value="1"/>
</dbReference>
<evidence type="ECO:0000256" key="2">
    <source>
        <dbReference type="ARBA" id="ARBA00011881"/>
    </source>
</evidence>
<evidence type="ECO:0000256" key="6">
    <source>
        <dbReference type="ARBA" id="ARBA00023043"/>
    </source>
</evidence>
<dbReference type="SUPFAM" id="SSF48403">
    <property type="entry name" value="Ankyrin repeat"/>
    <property type="match status" value="1"/>
</dbReference>
<dbReference type="InterPro" id="IPR036770">
    <property type="entry name" value="Ankyrin_rpt-contain_sf"/>
</dbReference>
<evidence type="ECO:0000259" key="10">
    <source>
        <dbReference type="Pfam" id="PF17959"/>
    </source>
</evidence>
<gene>
    <name evidence="12" type="primary">LOC106167699</name>
</gene>
<evidence type="ECO:0000256" key="9">
    <source>
        <dbReference type="PROSITE-ProRule" id="PRU00023"/>
    </source>
</evidence>
<evidence type="ECO:0000256" key="8">
    <source>
        <dbReference type="ARBA" id="ARBA00077251"/>
    </source>
</evidence>
<feature type="repeat" description="ANK" evidence="9">
    <location>
        <begin position="539"/>
        <end position="562"/>
    </location>
</feature>
<dbReference type="InterPro" id="IPR041541">
    <property type="entry name" value="Glutaminase_EF-hand"/>
</dbReference>
<keyword evidence="5" id="KW-0378">Hydrolase</keyword>
<comment type="similarity">
    <text evidence="1">Belongs to the glutaminase family.</text>
</comment>
<dbReference type="PANTHER" id="PTHR12544:SF29">
    <property type="entry name" value="GLUTAMINASE"/>
    <property type="match status" value="1"/>
</dbReference>
<dbReference type="STRING" id="7574.A0A1S3IUW0"/>
<dbReference type="OrthoDB" id="9995210at2759"/>
<dbReference type="GO" id="GO:0004359">
    <property type="term" value="F:glutaminase activity"/>
    <property type="evidence" value="ECO:0007669"/>
    <property type="project" value="UniProtKB-EC"/>
</dbReference>
<proteinExistence type="inferred from homology"/>
<dbReference type="FunFam" id="1.25.40.20:FF:000069">
    <property type="entry name" value="Glutaminase, isoform E"/>
    <property type="match status" value="1"/>
</dbReference>
<dbReference type="PROSITE" id="PS50297">
    <property type="entry name" value="ANK_REP_REGION"/>
    <property type="match status" value="1"/>
</dbReference>
<name>A0A1S3IUW0_LINAN</name>
<keyword evidence="4" id="KW-0677">Repeat</keyword>
<dbReference type="HAMAP" id="MF_00313">
    <property type="entry name" value="Glutaminase"/>
    <property type="match status" value="1"/>
</dbReference>